<comment type="caution">
    <text evidence="1">The sequence shown here is derived from an EMBL/GenBank/DDBJ whole genome shotgun (WGS) entry which is preliminary data.</text>
</comment>
<dbReference type="AlphaFoldDB" id="A0A0R3M370"/>
<gene>
    <name evidence="1" type="ORF">CP49_25835</name>
</gene>
<reference evidence="1 2" key="1">
    <citation type="submission" date="2014-03" db="EMBL/GenBank/DDBJ databases">
        <title>Bradyrhizobium valentinum sp. nov., isolated from effective nodules of Lupinus mariae-josephae, a lupine endemic of basic-lime soils in Eastern Spain.</title>
        <authorList>
            <person name="Duran D."/>
            <person name="Rey L."/>
            <person name="Navarro A."/>
            <person name="Busquets A."/>
            <person name="Imperial J."/>
            <person name="Ruiz-Argueso T."/>
        </authorList>
    </citation>
    <scope>NUCLEOTIDE SEQUENCE [LARGE SCALE GENOMIC DNA]</scope>
    <source>
        <strain evidence="1 2">LmjM3</strain>
    </source>
</reference>
<sequence>MRERVQKSDLPLSAEALTIMRYATIADLKAACDEVAALFAELTESEREKLRALWFGHDD</sequence>
<dbReference type="EMBL" id="LLXX01000006">
    <property type="protein sequence ID" value="KRR14536.1"/>
    <property type="molecule type" value="Genomic_DNA"/>
</dbReference>
<dbReference type="Proteomes" id="UP000051913">
    <property type="component" value="Unassembled WGS sequence"/>
</dbReference>
<evidence type="ECO:0000313" key="1">
    <source>
        <dbReference type="EMBL" id="KRR14536.1"/>
    </source>
</evidence>
<proteinExistence type="predicted"/>
<protein>
    <submittedName>
        <fullName evidence="1">Uncharacterized protein</fullName>
    </submittedName>
</protein>
<keyword evidence="2" id="KW-1185">Reference proteome</keyword>
<dbReference type="RefSeq" id="WP_057848402.1">
    <property type="nucleotide sequence ID" value="NZ_LLXX01000006.1"/>
</dbReference>
<evidence type="ECO:0000313" key="2">
    <source>
        <dbReference type="Proteomes" id="UP000051913"/>
    </source>
</evidence>
<accession>A0A0R3M370</accession>
<name>A0A0R3M370_9BRAD</name>
<organism evidence="1 2">
    <name type="scientific">Bradyrhizobium valentinum</name>
    <dbReference type="NCBI Taxonomy" id="1518501"/>
    <lineage>
        <taxon>Bacteria</taxon>
        <taxon>Pseudomonadati</taxon>
        <taxon>Pseudomonadota</taxon>
        <taxon>Alphaproteobacteria</taxon>
        <taxon>Hyphomicrobiales</taxon>
        <taxon>Nitrobacteraceae</taxon>
        <taxon>Bradyrhizobium</taxon>
    </lineage>
</organism>